<sequence length="535" mass="56687">MEAASKEFEVMRLFSGEKSPGFNVLTATAVELSRLLQEKKVTSVELVETFLSQIEGHNENGLALHAITNTVPKDTIMAIAAKLDKERSENAVRSPLHGIPFIAKDSMWTDPSFAIPTTGGTYALERAVARKNADIVQKLLDAGMILLGKANLSEMAGMRGSGGFAGWSTIGGQTQSPYVEGGVDPSDTWLGFSTPGGSSSGSAVAVAAGMAPVSLGTETDGSILVPSDRASLYSLKLTVGKFSTTGTLPYTHVTDSLGPMAKSPEDLAAILDLLTPLEDKTNQQFLTKSFKGMRIGFLDPITWASGAGAVRPNEDYTKQTSLDIAAAIDKIEAAGAVVKRNIALRRFSPDDDRMFNSVASRDYVKEFETFVAGLDNTPIRSPDQSILEGALKANVSDEEYQEYVQALQHHSRALGIDKALEENDVDVIMGTPTGRIATIAALAGYPVGTVPLGYANFNGRAFGLSIVAPANAESLILQVMSAWEATFPARKPPNKLHNSEPAAKHHQGSPRGQSPDAAEEVGGSEAAHAAGQLKL</sequence>
<dbReference type="PANTHER" id="PTHR42678">
    <property type="entry name" value="AMIDASE"/>
    <property type="match status" value="1"/>
</dbReference>
<dbReference type="InterPro" id="IPR023631">
    <property type="entry name" value="Amidase_dom"/>
</dbReference>
<dbReference type="SUPFAM" id="SSF75304">
    <property type="entry name" value="Amidase signature (AS) enzymes"/>
    <property type="match status" value="1"/>
</dbReference>
<gene>
    <name evidence="3" type="ORF">PG991_000976</name>
</gene>
<dbReference type="Gene3D" id="3.90.1300.10">
    <property type="entry name" value="Amidase signature (AS) domain"/>
    <property type="match status" value="1"/>
</dbReference>
<evidence type="ECO:0000313" key="3">
    <source>
        <dbReference type="EMBL" id="KAK8037630.1"/>
    </source>
</evidence>
<dbReference type="Proteomes" id="UP001396898">
    <property type="component" value="Unassembled WGS sequence"/>
</dbReference>
<evidence type="ECO:0000256" key="1">
    <source>
        <dbReference type="SAM" id="MobiDB-lite"/>
    </source>
</evidence>
<dbReference type="InterPro" id="IPR036928">
    <property type="entry name" value="AS_sf"/>
</dbReference>
<accession>A0ABR1STH8</accession>
<protein>
    <recommendedName>
        <fullName evidence="2">Amidase domain-containing protein</fullName>
    </recommendedName>
</protein>
<organism evidence="3 4">
    <name type="scientific">Apiospora marii</name>
    <dbReference type="NCBI Taxonomy" id="335849"/>
    <lineage>
        <taxon>Eukaryota</taxon>
        <taxon>Fungi</taxon>
        <taxon>Dikarya</taxon>
        <taxon>Ascomycota</taxon>
        <taxon>Pezizomycotina</taxon>
        <taxon>Sordariomycetes</taxon>
        <taxon>Xylariomycetidae</taxon>
        <taxon>Amphisphaeriales</taxon>
        <taxon>Apiosporaceae</taxon>
        <taxon>Apiospora</taxon>
    </lineage>
</organism>
<proteinExistence type="predicted"/>
<reference evidence="3 4" key="1">
    <citation type="submission" date="2023-01" db="EMBL/GenBank/DDBJ databases">
        <title>Analysis of 21 Apiospora genomes using comparative genomics revels a genus with tremendous synthesis potential of carbohydrate active enzymes and secondary metabolites.</title>
        <authorList>
            <person name="Sorensen T."/>
        </authorList>
    </citation>
    <scope>NUCLEOTIDE SEQUENCE [LARGE SCALE GENOMIC DNA]</scope>
    <source>
        <strain evidence="3 4">CBS 20057</strain>
    </source>
</reference>
<name>A0ABR1STH8_9PEZI</name>
<dbReference type="EMBL" id="JAQQWI010000002">
    <property type="protein sequence ID" value="KAK8037630.1"/>
    <property type="molecule type" value="Genomic_DNA"/>
</dbReference>
<feature type="domain" description="Amidase" evidence="2">
    <location>
        <begin position="45"/>
        <end position="306"/>
    </location>
</feature>
<evidence type="ECO:0000313" key="4">
    <source>
        <dbReference type="Proteomes" id="UP001396898"/>
    </source>
</evidence>
<keyword evidence="4" id="KW-1185">Reference proteome</keyword>
<feature type="region of interest" description="Disordered" evidence="1">
    <location>
        <begin position="490"/>
        <end position="535"/>
    </location>
</feature>
<dbReference type="Pfam" id="PF01425">
    <property type="entry name" value="Amidase"/>
    <property type="match status" value="1"/>
</dbReference>
<dbReference type="PANTHER" id="PTHR42678:SF34">
    <property type="entry name" value="OS04G0183300 PROTEIN"/>
    <property type="match status" value="1"/>
</dbReference>
<evidence type="ECO:0000259" key="2">
    <source>
        <dbReference type="Pfam" id="PF01425"/>
    </source>
</evidence>
<comment type="caution">
    <text evidence="3">The sequence shown here is derived from an EMBL/GenBank/DDBJ whole genome shotgun (WGS) entry which is preliminary data.</text>
</comment>